<protein>
    <submittedName>
        <fullName evidence="1">Uncharacterized protein</fullName>
    </submittedName>
</protein>
<dbReference type="InterPro" id="IPR008969">
    <property type="entry name" value="CarboxyPept-like_regulatory"/>
</dbReference>
<proteinExistence type="predicted"/>
<reference evidence="1" key="1">
    <citation type="submission" date="2018-06" db="EMBL/GenBank/DDBJ databases">
        <authorList>
            <person name="Zhirakovskaya E."/>
        </authorList>
    </citation>
    <scope>NUCLEOTIDE SEQUENCE</scope>
</reference>
<dbReference type="EMBL" id="UOEP01000036">
    <property type="protein sequence ID" value="VAW14337.1"/>
    <property type="molecule type" value="Genomic_DNA"/>
</dbReference>
<gene>
    <name evidence="1" type="ORF">MNBD_BACTEROID01-1500</name>
</gene>
<dbReference type="AlphaFoldDB" id="A0A3B0TLU0"/>
<sequence>MKSFTYSILVAFLTLPVLLFAQDWEIDPMPIRLKAKIISIGDGMPVPYAHIINNRTHGGTTSNSGGFFTIDMLNVDSLVISAMGFTKLSFNVPSGYNPDSILIISLKPMNFAIREVTVEGKKNRVNMDGIPSGKPVDIDPELRGDAFNEKPPVIAALFNPLSYWQYYLSKKERRKRAVREAMAIEKNWEMHSQNYNKEIVMMLTGMDNIQADDFMVWFNALNVLPYTSTEYEVRASIRKYFELYKREGRLKK</sequence>
<accession>A0A3B0TLU0</accession>
<organism evidence="1">
    <name type="scientific">hydrothermal vent metagenome</name>
    <dbReference type="NCBI Taxonomy" id="652676"/>
    <lineage>
        <taxon>unclassified sequences</taxon>
        <taxon>metagenomes</taxon>
        <taxon>ecological metagenomes</taxon>
    </lineage>
</organism>
<evidence type="ECO:0000313" key="1">
    <source>
        <dbReference type="EMBL" id="VAW14337.1"/>
    </source>
</evidence>
<dbReference type="SUPFAM" id="SSF49464">
    <property type="entry name" value="Carboxypeptidase regulatory domain-like"/>
    <property type="match status" value="1"/>
</dbReference>
<name>A0A3B0TLU0_9ZZZZ</name>